<dbReference type="RefSeq" id="WP_380076776.1">
    <property type="nucleotide sequence ID" value="NZ_JBHSGO010000003.1"/>
</dbReference>
<evidence type="ECO:0000256" key="1">
    <source>
        <dbReference type="SAM" id="Phobius"/>
    </source>
</evidence>
<dbReference type="Pfam" id="PF18939">
    <property type="entry name" value="DUF5686"/>
    <property type="match status" value="1"/>
</dbReference>
<keyword evidence="1" id="KW-0812">Transmembrane</keyword>
<proteinExistence type="predicted"/>
<dbReference type="EMBL" id="JBHSGO010000003">
    <property type="protein sequence ID" value="MFC4665023.1"/>
    <property type="molecule type" value="Genomic_DNA"/>
</dbReference>
<gene>
    <name evidence="2" type="ORF">ACFO3G_00020</name>
</gene>
<reference evidence="3" key="1">
    <citation type="journal article" date="2019" name="Int. J. Syst. Evol. Microbiol.">
        <title>The Global Catalogue of Microorganisms (GCM) 10K type strain sequencing project: providing services to taxonomists for standard genome sequencing and annotation.</title>
        <authorList>
            <consortium name="The Broad Institute Genomics Platform"/>
            <consortium name="The Broad Institute Genome Sequencing Center for Infectious Disease"/>
            <person name="Wu L."/>
            <person name="Ma J."/>
        </authorList>
    </citation>
    <scope>NUCLEOTIDE SEQUENCE [LARGE SCALE GENOMIC DNA]</scope>
    <source>
        <strain evidence="3">CGMCC 4.7357</strain>
    </source>
</reference>
<dbReference type="InterPro" id="IPR043741">
    <property type="entry name" value="DUF5686"/>
</dbReference>
<keyword evidence="1" id="KW-0472">Membrane</keyword>
<protein>
    <submittedName>
        <fullName evidence="2">DUF5686 family protein</fullName>
    </submittedName>
</protein>
<keyword evidence="1" id="KW-1133">Transmembrane helix</keyword>
<accession>A0ABV9K4W6</accession>
<comment type="caution">
    <text evidence="2">The sequence shown here is derived from an EMBL/GenBank/DDBJ whole genome shotgun (WGS) entry which is preliminary data.</text>
</comment>
<organism evidence="2 3">
    <name type="scientific">Falsiporphyromonas endometrii</name>
    <dbReference type="NCBI Taxonomy" id="1387297"/>
    <lineage>
        <taxon>Bacteria</taxon>
        <taxon>Pseudomonadati</taxon>
        <taxon>Bacteroidota</taxon>
        <taxon>Bacteroidia</taxon>
        <taxon>Bacteroidales</taxon>
        <taxon>Porphyromonadaceae</taxon>
        <taxon>Falsiporphyromonas</taxon>
    </lineage>
</organism>
<name>A0ABV9K4W6_9PORP</name>
<evidence type="ECO:0000313" key="2">
    <source>
        <dbReference type="EMBL" id="MFC4665023.1"/>
    </source>
</evidence>
<sequence length="503" mass="58277">MKLSITNNKHIHPPRLSQSKIGAIWICSILIALCNLYDAKAQMPIDSVYHVITMESSSDSIMIPKRLYRFRPDSTYERNTGYIMLDSINNLAYRLKHRFESKKDSTLQNEHSKWEKIGSIAMDVLFGRNFNLPKRWILGVDGLIFAFPEVNNVDGLWCGYEVYASNQPKPGYRISARANAYYLTKRKTMVWHNYLTYHYAPMKNGMLLIGFGRTTANANLLNGKQMYLNYYNDPALGNEPTRIYDRRFWIARNELELRRWLGLDLTLLFEKRRAMIPTALFEKQYALASEIRLRISPWARKLYSTTDEAVYVNPVGMLYPQFEFSYRRGWPLGSKIPSCNYSRIETQIKGIIPFGKSRELQYTLGYGRYLKSKCVSEQDEKYVTTSNTVGFTHLPSTFQSFAPAQPMGHRWSTAYFTYRTEHLFLGSLAEASHLPFDEAIHLRFAHRIDPANKMFTEVGYSIGAGDLIRIGAFVGFEDNHHTSITLRLALPIFQLLRSWGERN</sequence>
<feature type="transmembrane region" description="Helical" evidence="1">
    <location>
        <begin position="21"/>
        <end position="39"/>
    </location>
</feature>
<keyword evidence="3" id="KW-1185">Reference proteome</keyword>
<evidence type="ECO:0000313" key="3">
    <source>
        <dbReference type="Proteomes" id="UP001596020"/>
    </source>
</evidence>
<dbReference type="Proteomes" id="UP001596020">
    <property type="component" value="Unassembled WGS sequence"/>
</dbReference>